<keyword evidence="6 7" id="KW-0968">Cytoplasmic vesicle</keyword>
<protein>
    <recommendedName>
        <fullName evidence="7">Secretory carrier-associated membrane protein</fullName>
        <shortName evidence="7">Secretory carrier membrane protein</shortName>
    </recommendedName>
</protein>
<dbReference type="AlphaFoldDB" id="A0AAV1WR27"/>
<evidence type="ECO:0000256" key="7">
    <source>
        <dbReference type="RuleBase" id="RU363122"/>
    </source>
</evidence>
<evidence type="ECO:0000313" key="9">
    <source>
        <dbReference type="Proteomes" id="UP001497480"/>
    </source>
</evidence>
<keyword evidence="7" id="KW-1003">Cell membrane</keyword>
<comment type="similarity">
    <text evidence="2 7">Belongs to the SCAMP family.</text>
</comment>
<evidence type="ECO:0000256" key="2">
    <source>
        <dbReference type="ARBA" id="ARBA00010482"/>
    </source>
</evidence>
<keyword evidence="3 7" id="KW-0812">Transmembrane</keyword>
<proteinExistence type="inferred from homology"/>
<reference evidence="8 9" key="1">
    <citation type="submission" date="2024-03" db="EMBL/GenBank/DDBJ databases">
        <authorList>
            <person name="Martinez-Hernandez J."/>
        </authorList>
    </citation>
    <scope>NUCLEOTIDE SEQUENCE [LARGE SCALE GENOMIC DNA]</scope>
</reference>
<dbReference type="PANTHER" id="PTHR10687">
    <property type="entry name" value="SECRETORY CARRIER-ASSOCIATED MEMBRANE PROTEIN SCAMP"/>
    <property type="match status" value="1"/>
</dbReference>
<keyword evidence="5 7" id="KW-0472">Membrane</keyword>
<comment type="subcellular location">
    <subcellularLocation>
        <location evidence="7">Cell membrane</location>
        <topology evidence="7">Multi-pass membrane protein</topology>
    </subcellularLocation>
    <subcellularLocation>
        <location evidence="7">Cytoplasmic vesicle</location>
        <location evidence="7">Secretory vesicle membrane</location>
        <topology evidence="7">Multi-pass membrane protein</topology>
    </subcellularLocation>
</comment>
<dbReference type="GO" id="GO:0032588">
    <property type="term" value="C:trans-Golgi network membrane"/>
    <property type="evidence" value="ECO:0007669"/>
    <property type="project" value="TreeGrafter"/>
</dbReference>
<dbReference type="GO" id="GO:0030658">
    <property type="term" value="C:transport vesicle membrane"/>
    <property type="evidence" value="ECO:0007669"/>
    <property type="project" value="UniProtKB-SubCell"/>
</dbReference>
<dbReference type="EMBL" id="CAXHTB010000009">
    <property type="protein sequence ID" value="CAL0311779.1"/>
    <property type="molecule type" value="Genomic_DNA"/>
</dbReference>
<keyword evidence="7" id="KW-0813">Transport</keyword>
<evidence type="ECO:0000256" key="5">
    <source>
        <dbReference type="ARBA" id="ARBA00023136"/>
    </source>
</evidence>
<organism evidence="8 9">
    <name type="scientific">Lupinus luteus</name>
    <name type="common">European yellow lupine</name>
    <dbReference type="NCBI Taxonomy" id="3873"/>
    <lineage>
        <taxon>Eukaryota</taxon>
        <taxon>Viridiplantae</taxon>
        <taxon>Streptophyta</taxon>
        <taxon>Embryophyta</taxon>
        <taxon>Tracheophyta</taxon>
        <taxon>Spermatophyta</taxon>
        <taxon>Magnoliopsida</taxon>
        <taxon>eudicotyledons</taxon>
        <taxon>Gunneridae</taxon>
        <taxon>Pentapetalae</taxon>
        <taxon>rosids</taxon>
        <taxon>fabids</taxon>
        <taxon>Fabales</taxon>
        <taxon>Fabaceae</taxon>
        <taxon>Papilionoideae</taxon>
        <taxon>50 kb inversion clade</taxon>
        <taxon>genistoids sensu lato</taxon>
        <taxon>core genistoids</taxon>
        <taxon>Genisteae</taxon>
        <taxon>Lupinus</taxon>
    </lineage>
</organism>
<feature type="transmembrane region" description="Helical" evidence="7">
    <location>
        <begin position="70"/>
        <end position="89"/>
    </location>
</feature>
<name>A0AAV1WR27_LUPLU</name>
<dbReference type="GO" id="GO:0005886">
    <property type="term" value="C:plasma membrane"/>
    <property type="evidence" value="ECO:0007669"/>
    <property type="project" value="UniProtKB-SubCell"/>
</dbReference>
<comment type="caution">
    <text evidence="8">The sequence shown here is derived from an EMBL/GenBank/DDBJ whole genome shotgun (WGS) entry which is preliminary data.</text>
</comment>
<dbReference type="PANTHER" id="PTHR10687:SF2">
    <property type="entry name" value="SECRETORY CARRIER-ASSOCIATED MEMBRANE PROTEIN"/>
    <property type="match status" value="1"/>
</dbReference>
<sequence length="128" mass="14743">MNRHHHPNPFDEEEVNLFSNRAAAPGSKLRNPPLAPEVQLEFGQRHDATVDIPLDTTNEIKRREETVTRGIVLCLIFNLVAVIVCWIRGGGVKIFFLAVIYTRLGVPLSYVLWYRPLYRAMRKERDTS</sequence>
<evidence type="ECO:0000256" key="3">
    <source>
        <dbReference type="ARBA" id="ARBA00022692"/>
    </source>
</evidence>
<evidence type="ECO:0000256" key="1">
    <source>
        <dbReference type="ARBA" id="ARBA00004003"/>
    </source>
</evidence>
<feature type="transmembrane region" description="Helical" evidence="7">
    <location>
        <begin position="95"/>
        <end position="113"/>
    </location>
</feature>
<evidence type="ECO:0000256" key="6">
    <source>
        <dbReference type="ARBA" id="ARBA00023329"/>
    </source>
</evidence>
<dbReference type="GO" id="GO:0015031">
    <property type="term" value="P:protein transport"/>
    <property type="evidence" value="ECO:0007669"/>
    <property type="project" value="InterPro"/>
</dbReference>
<comment type="caution">
    <text evidence="7">Lacks conserved residue(s) required for the propagation of feature annotation.</text>
</comment>
<dbReference type="GO" id="GO:0055038">
    <property type="term" value="C:recycling endosome membrane"/>
    <property type="evidence" value="ECO:0007669"/>
    <property type="project" value="TreeGrafter"/>
</dbReference>
<accession>A0AAV1WR27</accession>
<dbReference type="Proteomes" id="UP001497480">
    <property type="component" value="Unassembled WGS sequence"/>
</dbReference>
<keyword evidence="4 7" id="KW-1133">Transmembrane helix</keyword>
<evidence type="ECO:0000313" key="8">
    <source>
        <dbReference type="EMBL" id="CAL0311779.1"/>
    </source>
</evidence>
<dbReference type="InterPro" id="IPR007273">
    <property type="entry name" value="SCAMP"/>
</dbReference>
<evidence type="ECO:0000256" key="4">
    <source>
        <dbReference type="ARBA" id="ARBA00022989"/>
    </source>
</evidence>
<keyword evidence="9" id="KW-1185">Reference proteome</keyword>
<comment type="function">
    <text evidence="1 7">Probably involved in membrane trafficking.</text>
</comment>
<gene>
    <name evidence="8" type="ORF">LLUT_LOCUS12839</name>
</gene>
<dbReference type="Pfam" id="PF04144">
    <property type="entry name" value="SCAMP"/>
    <property type="match status" value="1"/>
</dbReference>